<evidence type="ECO:0000256" key="1">
    <source>
        <dbReference type="SAM" id="MobiDB-lite"/>
    </source>
</evidence>
<evidence type="ECO:0000313" key="3">
    <source>
        <dbReference type="Proteomes" id="UP001218629"/>
    </source>
</evidence>
<name>A0ABY8A690_9ACTN</name>
<feature type="region of interest" description="Disordered" evidence="1">
    <location>
        <begin position="1"/>
        <end position="52"/>
    </location>
</feature>
<dbReference type="EMBL" id="CP095749">
    <property type="protein sequence ID" value="WEB39197.1"/>
    <property type="molecule type" value="Genomic_DNA"/>
</dbReference>
<accession>A0ABY8A690</accession>
<gene>
    <name evidence="2" type="ORF">MOV08_07830</name>
</gene>
<dbReference type="RefSeq" id="WP_275306824.1">
    <property type="nucleotide sequence ID" value="NZ_CP095749.1"/>
</dbReference>
<keyword evidence="3" id="KW-1185">Reference proteome</keyword>
<reference evidence="2 3" key="1">
    <citation type="submission" date="2022-03" db="EMBL/GenBank/DDBJ databases">
        <title>Streptomyces yunnanensis P86,complete genome.</title>
        <authorList>
            <person name="Chen S."/>
            <person name="Zhang Q."/>
        </authorList>
    </citation>
    <scope>NUCLEOTIDE SEQUENCE [LARGE SCALE GENOMIC DNA]</scope>
    <source>
        <strain evidence="2 3">P86</strain>
    </source>
</reference>
<organism evidence="2 3">
    <name type="scientific">Streptomyces yunnanensis</name>
    <dbReference type="NCBI Taxonomy" id="156453"/>
    <lineage>
        <taxon>Bacteria</taxon>
        <taxon>Bacillati</taxon>
        <taxon>Actinomycetota</taxon>
        <taxon>Actinomycetes</taxon>
        <taxon>Kitasatosporales</taxon>
        <taxon>Streptomycetaceae</taxon>
        <taxon>Streptomyces</taxon>
    </lineage>
</organism>
<sequence>MTWPKPGKATADLVKTEASSGRRPVRQLRAGTLPVTLASAQGASEKKEPTPDKVVVETLDRSAADKANVEGVLLKISPQGRATSGGDIEFELDYSGFRYAYGGDWASRLTLVQLPGCAITDPGNDKCRARVPLKEVNNDVDAGKLKAKVTLPSSSDGKEAHAGGAALRSAMAAPMLLAATAAVSGSSGDYKATSMSPSGSWEAGGAAGGFTWSYPMTPPKVPGGLEPKLDLSYSSQAVDGRTAATNNQANWVGDGWSLSENFIERRYKSCIDDMKDGNNKAKNGDQCWGTDNATISLNGVTNELVKDDKTGAWKLKHDDGTRVERLTDLDRGNGDNDGEYWRVTAPDGTQYHFGYH</sequence>
<dbReference type="Proteomes" id="UP001218629">
    <property type="component" value="Chromosome"/>
</dbReference>
<proteinExistence type="predicted"/>
<evidence type="ECO:0000313" key="2">
    <source>
        <dbReference type="EMBL" id="WEB39197.1"/>
    </source>
</evidence>
<protein>
    <submittedName>
        <fullName evidence="2">Uncharacterized protein</fullName>
    </submittedName>
</protein>